<dbReference type="HOGENOM" id="CLU_000202_1_0_1"/>
<keyword evidence="7" id="KW-1185">Reference proteome</keyword>
<feature type="domain" description="FMP27/BLTP2/Hobbit GFWDK motif-containing RBG unit" evidence="3">
    <location>
        <begin position="1390"/>
        <end position="1542"/>
    </location>
</feature>
<dbReference type="EMBL" id="JH930469">
    <property type="protein sequence ID" value="EKM59200.1"/>
    <property type="molecule type" value="Genomic_DNA"/>
</dbReference>
<feature type="region of interest" description="Disordered" evidence="1">
    <location>
        <begin position="2567"/>
        <end position="2648"/>
    </location>
</feature>
<dbReference type="RefSeq" id="XP_007391771.1">
    <property type="nucleotide sequence ID" value="XM_007391709.1"/>
</dbReference>
<keyword evidence="2" id="KW-0472">Membrane</keyword>
<feature type="compositionally biased region" description="Basic and acidic residues" evidence="1">
    <location>
        <begin position="3454"/>
        <end position="3465"/>
    </location>
</feature>
<dbReference type="InterPro" id="IPR019441">
    <property type="entry name" value="FMP27/BLTP2/Hobbit_GFWDK_RBG"/>
</dbReference>
<feature type="region of interest" description="Disordered" evidence="1">
    <location>
        <begin position="361"/>
        <end position="413"/>
    </location>
</feature>
<dbReference type="InterPro" id="IPR019449">
    <property type="entry name" value="FMP27_WPPW_RBG"/>
</dbReference>
<evidence type="ECO:0000313" key="6">
    <source>
        <dbReference type="EMBL" id="EKM59200.1"/>
    </source>
</evidence>
<evidence type="ECO:0000259" key="5">
    <source>
        <dbReference type="SMART" id="SM01216"/>
    </source>
</evidence>
<dbReference type="KEGG" id="pco:PHACADRAFT_169675"/>
<dbReference type="Proteomes" id="UP000008370">
    <property type="component" value="Unassembled WGS sequence"/>
</dbReference>
<dbReference type="InterPro" id="IPR019415">
    <property type="entry name" value="FMP27_SW_RBG"/>
</dbReference>
<dbReference type="SMART" id="SM01216">
    <property type="entry name" value="Fmp27_WPPW"/>
    <property type="match status" value="1"/>
</dbReference>
<feature type="compositionally biased region" description="Basic and acidic residues" evidence="1">
    <location>
        <begin position="2576"/>
        <end position="2585"/>
    </location>
</feature>
<reference evidence="6 7" key="1">
    <citation type="journal article" date="2012" name="BMC Genomics">
        <title>Comparative genomics of the white-rot fungi, Phanerochaete carnosa and P. chrysosporium, to elucidate the genetic basis of the distinct wood types they colonize.</title>
        <authorList>
            <person name="Suzuki H."/>
            <person name="MacDonald J."/>
            <person name="Syed K."/>
            <person name="Salamov A."/>
            <person name="Hori C."/>
            <person name="Aerts A."/>
            <person name="Henrissat B."/>
            <person name="Wiebenga A."/>
            <person name="vanKuyk P.A."/>
            <person name="Barry K."/>
            <person name="Lindquist E."/>
            <person name="LaButti K."/>
            <person name="Lapidus A."/>
            <person name="Lucas S."/>
            <person name="Coutinho P."/>
            <person name="Gong Y."/>
            <person name="Samejima M."/>
            <person name="Mahadevan R."/>
            <person name="Abou-Zaid M."/>
            <person name="de Vries R.P."/>
            <person name="Igarashi K."/>
            <person name="Yadav J.S."/>
            <person name="Grigoriev I.V."/>
            <person name="Master E.R."/>
        </authorList>
    </citation>
    <scope>NUCLEOTIDE SEQUENCE [LARGE SCALE GENOMIC DNA]</scope>
    <source>
        <strain evidence="6 7">HHB-10118-sp</strain>
    </source>
</reference>
<dbReference type="PANTHER" id="PTHR15678:SF6">
    <property type="entry name" value="BRIDGE-LIKE LIPID TRANSFER PROTEIN FAMILY MEMBER 2"/>
    <property type="match status" value="1"/>
</dbReference>
<feature type="transmembrane region" description="Helical" evidence="2">
    <location>
        <begin position="27"/>
        <end position="48"/>
    </location>
</feature>
<evidence type="ECO:0000313" key="7">
    <source>
        <dbReference type="Proteomes" id="UP000008370"/>
    </source>
</evidence>
<feature type="region of interest" description="Disordered" evidence="1">
    <location>
        <begin position="2669"/>
        <end position="2704"/>
    </location>
</feature>
<evidence type="ECO:0000259" key="4">
    <source>
        <dbReference type="SMART" id="SM01215"/>
    </source>
</evidence>
<dbReference type="PANTHER" id="PTHR15678">
    <property type="entry name" value="ANTIGEN MLAA-22-RELATED"/>
    <property type="match status" value="1"/>
</dbReference>
<dbReference type="STRING" id="650164.K5WII9"/>
<sequence length="3523" mass="392457">MSLLQHLSSVPLFFSTLLLWKPKDSTLAYLVIWLLRIIIFSLLFRSFLGPTILRLVSRRLRVQSVSLRSIRGIYFRAGNSMLHIDRIGLSYHKPSALDASRFSIRVEGFRLELAKTGQQRPLKRSSTGNTQKQRVSVLDAYPALQRALAMLKPAGQWVWSSLEPYVRPTLRAAVVSVLRVMIRALPTLTQVLDLEINSAIVSSSVISGAELVVRKAKFHTSVAFTQLDNSNTTTRPVPVTPTRAIHRRLASVANFNTRVKNSLRRTWGRAWGSTQVAVALSLNIHEVLGVASDVLLEELKSPIRGRHAFFAIPQVAFATSVRLNPRQQVERHGLDISFGAGPVNLDVEVVQHILDILKALRKPSENDPSTPPRPVPSPDGVASPASMASPGDIMIPRSITSPQSAASPPFSSPPLSPRSSILWASPLSPNSPLMGALSVSSLSARFRWREKHPSKRIQARKAVARISMLKAIRINFPSVTLVHHMTIQADQHTETFTANLEQIAVNVDLSHPDRISLHREHLGRTSAPGDPLTADVYQVSFSVEHASLDRMGAGAPQDRLRVLSVGPLKMEVLISQWPSPWLQGPSFLSGDPNAQFLIARLSLGNIEITGRLEIIKQLLDRKKLPRTPSPSEPPPLLPPVLYPVPRLSFGFHVGDICVRLIGSEETSPFALETRTSGFVATFDTAFQVLPDSKFTKVSPDPDRPRLRMRIDGRAELHRTFISIVRGPEGNVHDAEGATGGSLYPGEPLVSLDTVQFVARGHGFGELADEAGEGVAIDAPSLFLDTSCSTEALSVELWQPDAMAALKIVLTSISSTEQSITPPTPSNPKYLLSALPAGISTSFAIGRFMVFIAGPDLAPGEDMAILRGVAFHTGIGFHYCSLRDTHSKGLADIIPRTQKRLQLSLATELLSTAAGGTGAATLSQSERALVEIVLWDTALRDALATRYVADDPFGVGDISEDYRSKEYLRVEQVTVGAVISGRRLGGIPMAGTKDDCAVSVAVSRIRGSVHLAHAYNLLLAAEALKNILPPPKPRPPVDRGPSTLSVALQCHVDRVQLLWKFPLRMKLYMRITNLTFRKGSNGKLNLGWESILLSVPVSVERDGAIRPVWEELARLLKFSIDIQPDIRPMGIIAEGHSARLRIPFDYVLADLILDINITLKSMKHLVRMVPTGQFFNPPTPEAEDAKIVPNVSLRLGCLCAEAADDPFEARLGLIWRTGFDAARIRSDRDGAFEAKATTILAARGEELPPSATGIHSDFQFTSEHTISIEEARLRLNQVHSGVWISRFKQARVQQIRQQQADSRRLYIKSSLYGDNDDDLVPIVEPAFVPPMFRLKCEDLNLKLAGPSFTVDGLPDFLYKEGGGMPKDMKYSLLIPMHLNFSVSSLRLSSREYPLPLLNIPAHSKIGEAGLIFDSNVVIAEEMGTEESVEWVDCAIVRPHAGLHGASPLYITIPKTIMPVKTYAHPHIRVNTDDVTDFAWGLSYGPVTQDIMRVVDTLSHAPRDSSPAIGFWDKLRLVFHWRFRVTFENEVHLHMKGSNDPHALRGPGSGFALCWEGSPTLRINHPNPQHELIQLTSESLMIIVPNVEESYGETSTMNSPVDHDDPSSQWKQYTTRLRKTRRSRKVVAKFGAGSRFGVGISLERSCDSECIKCTGDAFHRHCRFFDSKPHFAVKLEKKDHKPLVNSAEDSYAGFRSDFIHLALSLTSGLQVGATKHSSIHLSPSVFAQFWSWWTLFDGKSLPIRQGRRYKHKRPLSPKFGQHLATIKYRIEIPRLFLSHVYMDESQDAWTDGVTPFVGLKASIGRFTADMHQRAQESVIAKPDGTTKTVTHKPFYAVEVVLDNMELRTMLAIFQEPLKQRIPLEPSQVESTYRTREGIPATAKGSKWIDMDDFIDLNWSPSSDPEVHDLLVGSCPRFTYFKRHYLNQMKDRVEYTKFGDEDSHECFLGKEASVPRIQMAIALERIEELQNQLTGGSDPCSPGLSASDKSSVDTKYMISLLEGYVAHLKKVDAQSQSAFHTGPLTYYMPADSVSPDDWANFDNVYQVHCPNLYLDNIIRDIIMQYYHCSRSHRGFEYHMATRAVKFIRDQALAAIANLQHGAEEGRHRGSIAATSAQAAAQAVRKILGGGDDDRRPSVDISVEPNAQHPDIKDPLKGWSEGVSLSKAHFCLLLKPQIVLRSETSTESVCVLAAVQGKLQSYHILDDANVDDPISGRVMSRNFASLTGLQAFSPSAINKFGQGVVPLEVLIDLKCGTNFFDRLVPQTDATLQYDKFNRLRLRNNVNSVTRKSSDSDDQSVNHLESQNDLVRIHVPRFTVTANDRHFQAISNIVTNLILFSDAAHKMRADRLEKMLFSYDFTNLASAADVVAKLQYRLRLAVETRREAERKLQGHGELGEVEKLKIDAHILLLAEELDYVFEAIKLAQDKADGLAAQKSALLLHASSSEISWRMIDRHEQLLAKLAMRDIDFHWLNRQDSSTVNNLLVGDLQAFDGAADAEWTEILSKYDEPASHPLVKRKLFCVAEWTVLPPVGGITIYQSFELSLHPMRLQIDSRVGRRIMEYVWPARRRRQQNGGEDTPEHDIEDLHLPPSAPSSPVDFRSPLPTPSVHSPAPRPTRRASADLPSPSRENTLTVPGLRKTPTSRSFTDLRKVAQNDALGVPRLEKTKSSDALFALSTSSSGQMSRTSNESRTSTRRKQETDDAAVMKTRSSQKTFVWVKVSSLHLLLSIMKENSFFCRDARIRTRDLEYRNQTCSFEELVDQFIPSGRNWKGWVKIAFNQPLVPVLPVAREIISKTKWVSKGHNHQTNTPRGSGAASPQTRQQSLIPGIPKRLRTISTMTIKGKQTPYEKDKNLSVSALGLMTEPESMIPDEVSSASELENRKPKRQLLKVFKRRRSASRVRSSMDSTSSVSVMHSVRVKRGQYNPLPDVYQGGGQGRPRSRSLATVLGSPRTPAQSVASPPTPQFTPQPEGSGHARPRSHTTAVPSDRPPLSGPSTPRMTSSKIQTHIMNRRHADSYYHHQHPDVVRGKAPANESTVDGRQRRGSIALEGSAENVVYRGNGDHFGMIGSALSACDGEVDDKHHEDDIVEHLDVIDPAIATVSTLTNAANAIVIPPLDWYSRKCTVVLPDVPVREPTSDAEKGQMHEDNLDRHVEDVLSKRDRYRRIASGVWAFMKTPMGIIVTIYGFLVVFWGTGIVLFLARMINLHNKNDQDFWVELCQQVETGLFTATSIGLIPFRVLDTWRVTKIWRYQRITIKRRKKAGIPDLYDNNDLPDPLYDENHIHVLTDKEQADLHYQQHKFMQSQTWYRPHGTSTHRAFPIELALWICVMNDLNSFFQCLLSACMWSMDRFERPAWTTATTLPAAFVSGIVAGVLIWQGGKKTRRHEQVEQRLRAALAMEKPIIRVTDGIDSQASLPGVPELRTGTSDSTPTLTANSSPRSKDYLFNGESSSSDLRVEEMPRRQENPRLMTRISEHHDSEQRSSAAAWSHRASVGSSRSVPIAEQMTVPAAEDLYDRANPWEKS</sequence>
<feature type="domain" description="FMP27 WPPW motif-containing RBG unit" evidence="5">
    <location>
        <begin position="1796"/>
        <end position="2246"/>
    </location>
</feature>
<evidence type="ECO:0008006" key="8">
    <source>
        <dbReference type="Google" id="ProtNLM"/>
    </source>
</evidence>
<organism evidence="6 7">
    <name type="scientific">Phanerochaete carnosa (strain HHB-10118-sp)</name>
    <name type="common">White-rot fungus</name>
    <name type="synonym">Peniophora carnosa</name>
    <dbReference type="NCBI Taxonomy" id="650164"/>
    <lineage>
        <taxon>Eukaryota</taxon>
        <taxon>Fungi</taxon>
        <taxon>Dikarya</taxon>
        <taxon>Basidiomycota</taxon>
        <taxon>Agaricomycotina</taxon>
        <taxon>Agaricomycetes</taxon>
        <taxon>Polyporales</taxon>
        <taxon>Phanerochaetaceae</taxon>
        <taxon>Phanerochaete</taxon>
    </lineage>
</organism>
<keyword evidence="2" id="KW-1133">Transmembrane helix</keyword>
<feature type="compositionally biased region" description="Low complexity" evidence="1">
    <location>
        <begin position="2898"/>
        <end position="2910"/>
    </location>
</feature>
<name>K5WII9_PHACS</name>
<dbReference type="SMART" id="SM01215">
    <property type="entry name" value="Fmp27_SW"/>
    <property type="match status" value="1"/>
</dbReference>
<feature type="compositionally biased region" description="Low complexity" evidence="1">
    <location>
        <begin position="3481"/>
        <end position="3492"/>
    </location>
</feature>
<feature type="region of interest" description="Disordered" evidence="1">
    <location>
        <begin position="3414"/>
        <end position="3523"/>
    </location>
</feature>
<feature type="region of interest" description="Disordered" evidence="1">
    <location>
        <begin position="2915"/>
        <end position="3000"/>
    </location>
</feature>
<dbReference type="SMART" id="SM01214">
    <property type="entry name" value="Fmp27_GFWDK"/>
    <property type="match status" value="1"/>
</dbReference>
<dbReference type="OrthoDB" id="1562405at2759"/>
<dbReference type="InterPro" id="IPR021369">
    <property type="entry name" value="DUF2985"/>
</dbReference>
<dbReference type="InParanoid" id="K5WII9"/>
<protein>
    <recommendedName>
        <fullName evidence="8">FMP27 GFWDK domain-containing protein</fullName>
    </recommendedName>
</protein>
<accession>K5WII9</accession>
<feature type="region of interest" description="Disordered" evidence="1">
    <location>
        <begin position="2797"/>
        <end position="2827"/>
    </location>
</feature>
<dbReference type="GeneID" id="18909481"/>
<feature type="compositionally biased region" description="Low complexity" evidence="1">
    <location>
        <begin position="2674"/>
        <end position="2689"/>
    </location>
</feature>
<dbReference type="InterPro" id="IPR045167">
    <property type="entry name" value="Hobbit"/>
</dbReference>
<feature type="transmembrane region" description="Helical" evidence="2">
    <location>
        <begin position="3353"/>
        <end position="3376"/>
    </location>
</feature>
<evidence type="ECO:0000256" key="1">
    <source>
        <dbReference type="SAM" id="MobiDB-lite"/>
    </source>
</evidence>
<evidence type="ECO:0000259" key="3">
    <source>
        <dbReference type="SMART" id="SM01214"/>
    </source>
</evidence>
<feature type="transmembrane region" description="Helical" evidence="2">
    <location>
        <begin position="3177"/>
        <end position="3200"/>
    </location>
</feature>
<proteinExistence type="predicted"/>
<dbReference type="Pfam" id="PF10344">
    <property type="entry name" value="Hobbit"/>
    <property type="match status" value="2"/>
</dbReference>
<dbReference type="Pfam" id="PF11204">
    <property type="entry name" value="DUF2985"/>
    <property type="match status" value="1"/>
</dbReference>
<feature type="region of interest" description="Disordered" evidence="1">
    <location>
        <begin position="2891"/>
        <end position="2910"/>
    </location>
</feature>
<evidence type="ECO:0000256" key="2">
    <source>
        <dbReference type="SAM" id="Phobius"/>
    </source>
</evidence>
<feature type="transmembrane region" description="Helical" evidence="2">
    <location>
        <begin position="3322"/>
        <end position="3347"/>
    </location>
</feature>
<feature type="compositionally biased region" description="Polar residues" evidence="1">
    <location>
        <begin position="2803"/>
        <end position="2823"/>
    </location>
</feature>
<feature type="compositionally biased region" description="Basic and acidic residues" evidence="1">
    <location>
        <begin position="3513"/>
        <end position="3523"/>
    </location>
</feature>
<keyword evidence="2" id="KW-0812">Transmembrane</keyword>
<feature type="region of interest" description="Disordered" evidence="1">
    <location>
        <begin position="3021"/>
        <end position="3040"/>
    </location>
</feature>
<feature type="compositionally biased region" description="Polar residues" evidence="1">
    <location>
        <begin position="3423"/>
        <end position="3438"/>
    </location>
</feature>
<feature type="domain" description="FMP27 SW motif-containing RBG unit" evidence="4">
    <location>
        <begin position="1269"/>
        <end position="1372"/>
    </location>
</feature>
<gene>
    <name evidence="6" type="ORF">PHACADRAFT_169675</name>
</gene>